<protein>
    <submittedName>
        <fullName evidence="2">Uncharacterized protein DUF4293</fullName>
    </submittedName>
</protein>
<gene>
    <name evidence="2" type="ORF">C7377_0017</name>
</gene>
<sequence length="147" mass="17039">MIQRIQTIYLLAVFVLIVQVFIFPFLIFFNEQETIEFSALRISNGEYLIPLTILYGVILLITLVSIFLFKHRLVQARLTVINMFLLFGSIGLVAYYGWEMSKSLPTHDIKYNFTCLFPILAIIFNFLALKGIQKDEALVRSANRLRP</sequence>
<feature type="transmembrane region" description="Helical" evidence="1">
    <location>
        <begin position="110"/>
        <end position="129"/>
    </location>
</feature>
<dbReference type="Pfam" id="PF14126">
    <property type="entry name" value="DUF4293"/>
    <property type="match status" value="1"/>
</dbReference>
<accession>A0A7L4UQE3</accession>
<keyword evidence="3" id="KW-1185">Reference proteome</keyword>
<reference evidence="2 3" key="1">
    <citation type="submission" date="2018-05" db="EMBL/GenBank/DDBJ databases">
        <title>Genomic Encyclopedia of Type Strains, Phase IV (KMG-IV): sequencing the most valuable type-strain genomes for metagenomic binning, comparative biology and taxonomic classification.</title>
        <authorList>
            <person name="Goeker M."/>
        </authorList>
    </citation>
    <scope>NUCLEOTIDE SEQUENCE [LARGE SCALE GENOMIC DNA]</scope>
    <source>
        <strain evidence="2 3">DSM 28579</strain>
    </source>
</reference>
<dbReference type="Proteomes" id="UP000251835">
    <property type="component" value="Unassembled WGS sequence"/>
</dbReference>
<comment type="caution">
    <text evidence="2">The sequence shown here is derived from an EMBL/GenBank/DDBJ whole genome shotgun (WGS) entry which is preliminary data.</text>
</comment>
<dbReference type="OrthoDB" id="594989at2"/>
<dbReference type="AlphaFoldDB" id="A0A7L4UQE3"/>
<dbReference type="EMBL" id="QENZ01000003">
    <property type="protein sequence ID" value="PVX51732.1"/>
    <property type="molecule type" value="Genomic_DNA"/>
</dbReference>
<proteinExistence type="predicted"/>
<keyword evidence="1" id="KW-0472">Membrane</keyword>
<dbReference type="RefSeq" id="WP_116495309.1">
    <property type="nucleotide sequence ID" value="NZ_QENZ01000003.1"/>
</dbReference>
<name>A0A7L4UQE3_BALHA</name>
<feature type="transmembrane region" description="Helical" evidence="1">
    <location>
        <begin position="7"/>
        <end position="27"/>
    </location>
</feature>
<dbReference type="InterPro" id="IPR025635">
    <property type="entry name" value="DUF4293"/>
</dbReference>
<evidence type="ECO:0000256" key="1">
    <source>
        <dbReference type="SAM" id="Phobius"/>
    </source>
</evidence>
<keyword evidence="1" id="KW-1133">Transmembrane helix</keyword>
<feature type="transmembrane region" description="Helical" evidence="1">
    <location>
        <begin position="80"/>
        <end position="98"/>
    </location>
</feature>
<keyword evidence="1" id="KW-0812">Transmembrane</keyword>
<organism evidence="2 3">
    <name type="scientific">Balneicella halophila</name>
    <dbReference type="NCBI Taxonomy" id="1537566"/>
    <lineage>
        <taxon>Bacteria</taxon>
        <taxon>Pseudomonadati</taxon>
        <taxon>Bacteroidota</taxon>
        <taxon>Bacteroidia</taxon>
        <taxon>Bacteroidales</taxon>
        <taxon>Balneicellaceae</taxon>
        <taxon>Balneicella</taxon>
    </lineage>
</organism>
<feature type="transmembrane region" description="Helical" evidence="1">
    <location>
        <begin position="47"/>
        <end position="68"/>
    </location>
</feature>
<evidence type="ECO:0000313" key="3">
    <source>
        <dbReference type="Proteomes" id="UP000251835"/>
    </source>
</evidence>
<evidence type="ECO:0000313" key="2">
    <source>
        <dbReference type="EMBL" id="PVX51732.1"/>
    </source>
</evidence>